<proteinExistence type="predicted"/>
<dbReference type="RefSeq" id="WP_057852806.1">
    <property type="nucleotide sequence ID" value="NZ_LLXX01000142.1"/>
</dbReference>
<dbReference type="AlphaFoldDB" id="A0A0R3L5U5"/>
<accession>A0A0R3L5U5</accession>
<comment type="caution">
    <text evidence="1">The sequence shown here is derived from an EMBL/GenBank/DDBJ whole genome shotgun (WGS) entry which is preliminary data.</text>
</comment>
<evidence type="ECO:0000313" key="1">
    <source>
        <dbReference type="EMBL" id="KRR03287.1"/>
    </source>
</evidence>
<dbReference type="Proteomes" id="UP000051913">
    <property type="component" value="Unassembled WGS sequence"/>
</dbReference>
<keyword evidence="2" id="KW-1185">Reference proteome</keyword>
<gene>
    <name evidence="1" type="ORF">CP49_15235</name>
</gene>
<reference evidence="1 2" key="1">
    <citation type="submission" date="2014-03" db="EMBL/GenBank/DDBJ databases">
        <title>Bradyrhizobium valentinum sp. nov., isolated from effective nodules of Lupinus mariae-josephae, a lupine endemic of basic-lime soils in Eastern Spain.</title>
        <authorList>
            <person name="Duran D."/>
            <person name="Rey L."/>
            <person name="Navarro A."/>
            <person name="Busquets A."/>
            <person name="Imperial J."/>
            <person name="Ruiz-Argueso T."/>
        </authorList>
    </citation>
    <scope>NUCLEOTIDE SEQUENCE [LARGE SCALE GENOMIC DNA]</scope>
    <source>
        <strain evidence="1 2">LmjM3</strain>
    </source>
</reference>
<sequence>MNTQGQQPGIDMANNFMLMTLFSILADMAEDPDGFRSDVRKALLDLTDDYKLPGISPETAQEARDTAKQIINGILANAKPIKAQ</sequence>
<dbReference type="EMBL" id="LLXX01000142">
    <property type="protein sequence ID" value="KRR03287.1"/>
    <property type="molecule type" value="Genomic_DNA"/>
</dbReference>
<organism evidence="1 2">
    <name type="scientific">Bradyrhizobium valentinum</name>
    <dbReference type="NCBI Taxonomy" id="1518501"/>
    <lineage>
        <taxon>Bacteria</taxon>
        <taxon>Pseudomonadati</taxon>
        <taxon>Pseudomonadota</taxon>
        <taxon>Alphaproteobacteria</taxon>
        <taxon>Hyphomicrobiales</taxon>
        <taxon>Nitrobacteraceae</taxon>
        <taxon>Bradyrhizobium</taxon>
    </lineage>
</organism>
<evidence type="ECO:0000313" key="2">
    <source>
        <dbReference type="Proteomes" id="UP000051913"/>
    </source>
</evidence>
<protein>
    <submittedName>
        <fullName evidence="1">Uncharacterized protein</fullName>
    </submittedName>
</protein>
<name>A0A0R3L5U5_9BRAD</name>